<evidence type="ECO:0000313" key="3">
    <source>
        <dbReference type="Proteomes" id="UP000076722"/>
    </source>
</evidence>
<evidence type="ECO:0000313" key="2">
    <source>
        <dbReference type="EMBL" id="KZS94546.1"/>
    </source>
</evidence>
<accession>A0A164VX09</accession>
<keyword evidence="3" id="KW-1185">Reference proteome</keyword>
<feature type="region of interest" description="Disordered" evidence="1">
    <location>
        <begin position="1"/>
        <end position="135"/>
    </location>
</feature>
<protein>
    <submittedName>
        <fullName evidence="2">Uncharacterized protein</fullName>
    </submittedName>
</protein>
<name>A0A164VX09_9AGAM</name>
<dbReference type="Proteomes" id="UP000076722">
    <property type="component" value="Unassembled WGS sequence"/>
</dbReference>
<proteinExistence type="predicted"/>
<gene>
    <name evidence="2" type="ORF">SISNIDRAFT_48484</name>
</gene>
<dbReference type="EMBL" id="KV419404">
    <property type="protein sequence ID" value="KZS94546.1"/>
    <property type="molecule type" value="Genomic_DNA"/>
</dbReference>
<reference evidence="2 3" key="1">
    <citation type="journal article" date="2016" name="Mol. Biol. Evol.">
        <title>Comparative Genomics of Early-Diverging Mushroom-Forming Fungi Provides Insights into the Origins of Lignocellulose Decay Capabilities.</title>
        <authorList>
            <person name="Nagy L.G."/>
            <person name="Riley R."/>
            <person name="Tritt A."/>
            <person name="Adam C."/>
            <person name="Daum C."/>
            <person name="Floudas D."/>
            <person name="Sun H."/>
            <person name="Yadav J.S."/>
            <person name="Pangilinan J."/>
            <person name="Larsson K.H."/>
            <person name="Matsuura K."/>
            <person name="Barry K."/>
            <person name="Labutti K."/>
            <person name="Kuo R."/>
            <person name="Ohm R.A."/>
            <person name="Bhattacharya S.S."/>
            <person name="Shirouzu T."/>
            <person name="Yoshinaga Y."/>
            <person name="Martin F.M."/>
            <person name="Grigoriev I.V."/>
            <person name="Hibbett D.S."/>
        </authorList>
    </citation>
    <scope>NUCLEOTIDE SEQUENCE [LARGE SCALE GENOMIC DNA]</scope>
    <source>
        <strain evidence="2 3">HHB9708</strain>
    </source>
</reference>
<feature type="compositionally biased region" description="Low complexity" evidence="1">
    <location>
        <begin position="79"/>
        <end position="113"/>
    </location>
</feature>
<evidence type="ECO:0000256" key="1">
    <source>
        <dbReference type="SAM" id="MobiDB-lite"/>
    </source>
</evidence>
<sequence length="148" mass="16066">MARPGTGFGWNPNIYEQPGYNGPPAGYPEQAYPPGVADPQAHAPYPQANVSQPQPQPQQQPQPQPNTFPRPASQNPNGYPQQSYQAPSQPAPAQQQVPQPQPVQAAQPAAAQPLPEFQSGPPPYIYNPNGRYDDKGAQDWAQFVSYPV</sequence>
<feature type="compositionally biased region" description="Pro residues" evidence="1">
    <location>
        <begin position="54"/>
        <end position="68"/>
    </location>
</feature>
<organism evidence="2 3">
    <name type="scientific">Sistotremastrum niveocremeum HHB9708</name>
    <dbReference type="NCBI Taxonomy" id="1314777"/>
    <lineage>
        <taxon>Eukaryota</taxon>
        <taxon>Fungi</taxon>
        <taxon>Dikarya</taxon>
        <taxon>Basidiomycota</taxon>
        <taxon>Agaricomycotina</taxon>
        <taxon>Agaricomycetes</taxon>
        <taxon>Sistotremastrales</taxon>
        <taxon>Sistotremastraceae</taxon>
        <taxon>Sertulicium</taxon>
        <taxon>Sertulicium niveocremeum</taxon>
    </lineage>
</organism>
<dbReference type="AlphaFoldDB" id="A0A164VX09"/>